<dbReference type="EMBL" id="MHNI01000012">
    <property type="protein sequence ID" value="OGZ42914.1"/>
    <property type="molecule type" value="Genomic_DNA"/>
</dbReference>
<reference evidence="1 2" key="1">
    <citation type="journal article" date="2016" name="Nat. Commun.">
        <title>Thousands of microbial genomes shed light on interconnected biogeochemical processes in an aquifer system.</title>
        <authorList>
            <person name="Anantharaman K."/>
            <person name="Brown C.T."/>
            <person name="Hug L.A."/>
            <person name="Sharon I."/>
            <person name="Castelle C.J."/>
            <person name="Probst A.J."/>
            <person name="Thomas B.C."/>
            <person name="Singh A."/>
            <person name="Wilkins M.J."/>
            <person name="Karaoz U."/>
            <person name="Brodie E.L."/>
            <person name="Williams K.H."/>
            <person name="Hubbard S.S."/>
            <person name="Banfield J.F."/>
        </authorList>
    </citation>
    <scope>NUCLEOTIDE SEQUENCE [LARGE SCALE GENOMIC DNA]</scope>
</reference>
<accession>A0A1G2FXV4</accession>
<dbReference type="Proteomes" id="UP000176700">
    <property type="component" value="Unassembled WGS sequence"/>
</dbReference>
<protein>
    <submittedName>
        <fullName evidence="1">Uncharacterized protein</fullName>
    </submittedName>
</protein>
<organism evidence="1 2">
    <name type="scientific">Candidatus Ryanbacteria bacterium RIFCSPHIGHO2_01_45_13</name>
    <dbReference type="NCBI Taxonomy" id="1802112"/>
    <lineage>
        <taxon>Bacteria</taxon>
        <taxon>Candidatus Ryaniibacteriota</taxon>
    </lineage>
</organism>
<comment type="caution">
    <text evidence="1">The sequence shown here is derived from an EMBL/GenBank/DDBJ whole genome shotgun (WGS) entry which is preliminary data.</text>
</comment>
<proteinExistence type="predicted"/>
<evidence type="ECO:0000313" key="2">
    <source>
        <dbReference type="Proteomes" id="UP000176700"/>
    </source>
</evidence>
<dbReference type="AlphaFoldDB" id="A0A1G2FXV4"/>
<gene>
    <name evidence="1" type="ORF">A2W41_02245</name>
</gene>
<sequence length="86" mass="9961">MFRNPPNFFGERARRFLPLNPSTPCPQTKGVAPPPRAVERGAEQKNFLFLLGRKNWWRAKNQKCKESFSARQAAVLGGWLPQFRNF</sequence>
<evidence type="ECO:0000313" key="1">
    <source>
        <dbReference type="EMBL" id="OGZ42914.1"/>
    </source>
</evidence>
<name>A0A1G2FXV4_9BACT</name>